<comment type="caution">
    <text evidence="1">The sequence shown here is derived from an EMBL/GenBank/DDBJ whole genome shotgun (WGS) entry which is preliminary data.</text>
</comment>
<sequence length="101" mass="11049">MPISFRDVAEIDAYVPTVPHPLPGEVPLIAADVTGVPPGRLPLPPGVAIESHTVCSRDFLRPLLPSSFDDAKIDQVIADLFGRVKYYPKKAREESTTRVAR</sequence>
<evidence type="ECO:0000313" key="2">
    <source>
        <dbReference type="Proteomes" id="UP001363151"/>
    </source>
</evidence>
<evidence type="ECO:0000313" key="1">
    <source>
        <dbReference type="EMBL" id="KAK7242284.1"/>
    </source>
</evidence>
<protein>
    <submittedName>
        <fullName evidence="1">Uncharacterized protein</fullName>
    </submittedName>
</protein>
<name>A0ABR1G145_AURAN</name>
<dbReference type="EMBL" id="JBBJCI010000146">
    <property type="protein sequence ID" value="KAK7242284.1"/>
    <property type="molecule type" value="Genomic_DNA"/>
</dbReference>
<proteinExistence type="predicted"/>
<gene>
    <name evidence="1" type="ORF">SO694_00013414</name>
</gene>
<organism evidence="1 2">
    <name type="scientific">Aureococcus anophagefferens</name>
    <name type="common">Harmful bloom alga</name>
    <dbReference type="NCBI Taxonomy" id="44056"/>
    <lineage>
        <taxon>Eukaryota</taxon>
        <taxon>Sar</taxon>
        <taxon>Stramenopiles</taxon>
        <taxon>Ochrophyta</taxon>
        <taxon>Pelagophyceae</taxon>
        <taxon>Pelagomonadales</taxon>
        <taxon>Pelagomonadaceae</taxon>
        <taxon>Aureococcus</taxon>
    </lineage>
</organism>
<accession>A0ABR1G145</accession>
<reference evidence="1 2" key="1">
    <citation type="submission" date="2024-03" db="EMBL/GenBank/DDBJ databases">
        <title>Aureococcus anophagefferens CCMP1851 and Kratosvirus quantuckense: Draft genome of a second virus-susceptible host strain in the model system.</title>
        <authorList>
            <person name="Chase E."/>
            <person name="Truchon A.R."/>
            <person name="Schepens W."/>
            <person name="Wilhelm S.W."/>
        </authorList>
    </citation>
    <scope>NUCLEOTIDE SEQUENCE [LARGE SCALE GENOMIC DNA]</scope>
    <source>
        <strain evidence="1 2">CCMP1851</strain>
    </source>
</reference>
<dbReference type="Proteomes" id="UP001363151">
    <property type="component" value="Unassembled WGS sequence"/>
</dbReference>
<keyword evidence="2" id="KW-1185">Reference proteome</keyword>